<comment type="caution">
    <text evidence="1">The sequence shown here is derived from an EMBL/GenBank/DDBJ whole genome shotgun (WGS) entry which is preliminary data.</text>
</comment>
<evidence type="ECO:0000313" key="1">
    <source>
        <dbReference type="EMBL" id="CAF1261590.1"/>
    </source>
</evidence>
<evidence type="ECO:0000313" key="2">
    <source>
        <dbReference type="Proteomes" id="UP000663882"/>
    </source>
</evidence>
<organism evidence="1 2">
    <name type="scientific">Rotaria sordida</name>
    <dbReference type="NCBI Taxonomy" id="392033"/>
    <lineage>
        <taxon>Eukaryota</taxon>
        <taxon>Metazoa</taxon>
        <taxon>Spiralia</taxon>
        <taxon>Gnathifera</taxon>
        <taxon>Rotifera</taxon>
        <taxon>Eurotatoria</taxon>
        <taxon>Bdelloidea</taxon>
        <taxon>Philodinida</taxon>
        <taxon>Philodinidae</taxon>
        <taxon>Rotaria</taxon>
    </lineage>
</organism>
<dbReference type="Proteomes" id="UP000663882">
    <property type="component" value="Unassembled WGS sequence"/>
</dbReference>
<dbReference type="AlphaFoldDB" id="A0A815AW43"/>
<accession>A0A815AW43</accession>
<feature type="non-terminal residue" evidence="1">
    <location>
        <position position="1"/>
    </location>
</feature>
<reference evidence="1" key="1">
    <citation type="submission" date="2021-02" db="EMBL/GenBank/DDBJ databases">
        <authorList>
            <person name="Nowell W R."/>
        </authorList>
    </citation>
    <scope>NUCLEOTIDE SEQUENCE</scope>
</reference>
<protein>
    <submittedName>
        <fullName evidence="1">Uncharacterized protein</fullName>
    </submittedName>
</protein>
<dbReference type="EMBL" id="CAJNOO010002372">
    <property type="protein sequence ID" value="CAF1261590.1"/>
    <property type="molecule type" value="Genomic_DNA"/>
</dbReference>
<sequence>RFKEIIAVADEDFEQVPSSLLNCLKKVNATP</sequence>
<proteinExistence type="predicted"/>
<gene>
    <name evidence="1" type="ORF">RFH988_LOCUS27703</name>
</gene>
<name>A0A815AW43_9BILA</name>